<dbReference type="Gene3D" id="3.90.550.10">
    <property type="entry name" value="Spore Coat Polysaccharide Biosynthesis Protein SpsA, Chain A"/>
    <property type="match status" value="1"/>
</dbReference>
<evidence type="ECO:0000313" key="2">
    <source>
        <dbReference type="Proteomes" id="UP000317365"/>
    </source>
</evidence>
<dbReference type="SUPFAM" id="SSF53448">
    <property type="entry name" value="Nucleotide-diphospho-sugar transferases"/>
    <property type="match status" value="1"/>
</dbReference>
<dbReference type="Proteomes" id="UP000317365">
    <property type="component" value="Chromosome"/>
</dbReference>
<dbReference type="AlphaFoldDB" id="A0A515ETU4"/>
<gene>
    <name evidence="1" type="ORF">EXZ61_19025</name>
</gene>
<dbReference type="EMBL" id="CP036282">
    <property type="protein sequence ID" value="QDL56082.1"/>
    <property type="molecule type" value="Genomic_DNA"/>
</dbReference>
<sequence length="213" mass="24377">MKRFSIGYIRHSPETHERYLGYSLANLQGECDVLSTSDHNYPAQNYNDLLDACKTEYLILTHQDVSFPPNLLACIQRTIDFASDFGVLGMVGVDAAGTHRWSTNAGIYEVDTLDCCFIVVKKSAPARFDTVGFGEYHLYVEDYCAQMNRQYGKKNYTLHIEAGEVRDTLYSPEFPLEKLRHHSATVSKLGYCWGRYSEFRETLEKKWLGVKTT</sequence>
<protein>
    <submittedName>
        <fullName evidence="1">Uncharacterized protein</fullName>
    </submittedName>
</protein>
<name>A0A515ETU4_9BURK</name>
<reference evidence="2" key="2">
    <citation type="journal article" date="2020" name="Int. J. Syst. Evol. Microbiol.">
        <title>Genomic insights into a novel species Rhodoferax aquaticus sp. nov., isolated from freshwater.</title>
        <authorList>
            <person name="Li T."/>
            <person name="Zhuo Y."/>
            <person name="Jin C.Z."/>
            <person name="Wu X."/>
            <person name="Ko S.R."/>
            <person name="Jin F.J."/>
            <person name="Ahn C.Y."/>
            <person name="Oh H.M."/>
            <person name="Lee H.G."/>
            <person name="Jin L."/>
        </authorList>
    </citation>
    <scope>NUCLEOTIDE SEQUENCE [LARGE SCALE GENOMIC DNA]</scope>
    <source>
        <strain evidence="2">Gr-4</strain>
    </source>
</reference>
<proteinExistence type="predicted"/>
<evidence type="ECO:0000313" key="1">
    <source>
        <dbReference type="EMBL" id="QDL56082.1"/>
    </source>
</evidence>
<keyword evidence="2" id="KW-1185">Reference proteome</keyword>
<accession>A0A515ETU4</accession>
<dbReference type="RefSeq" id="WP_142813373.1">
    <property type="nucleotide sequence ID" value="NZ_CP036282.1"/>
</dbReference>
<reference evidence="2" key="1">
    <citation type="submission" date="2019-02" db="EMBL/GenBank/DDBJ databases">
        <title>Complete genome sequence of Rhodoferax sp. Gr-4.</title>
        <authorList>
            <person name="Jin L."/>
        </authorList>
    </citation>
    <scope>NUCLEOTIDE SEQUENCE [LARGE SCALE GENOMIC DNA]</scope>
    <source>
        <strain evidence="2">Gr-4</strain>
    </source>
</reference>
<organism evidence="1 2">
    <name type="scientific">Rhodoferax aquaticus</name>
    <dbReference type="NCBI Taxonomy" id="2527691"/>
    <lineage>
        <taxon>Bacteria</taxon>
        <taxon>Pseudomonadati</taxon>
        <taxon>Pseudomonadota</taxon>
        <taxon>Betaproteobacteria</taxon>
        <taxon>Burkholderiales</taxon>
        <taxon>Comamonadaceae</taxon>
        <taxon>Rhodoferax</taxon>
    </lineage>
</organism>
<dbReference type="InterPro" id="IPR029044">
    <property type="entry name" value="Nucleotide-diphossugar_trans"/>
</dbReference>
<dbReference type="KEGG" id="rhg:EXZ61_19025"/>